<evidence type="ECO:0000256" key="9">
    <source>
        <dbReference type="SAM" id="MobiDB-lite"/>
    </source>
</evidence>
<evidence type="ECO:0000256" key="6">
    <source>
        <dbReference type="ARBA" id="ARBA00022840"/>
    </source>
</evidence>
<dbReference type="KEGG" id="uam:UABAM_05773"/>
<dbReference type="OrthoDB" id="1022767at2"/>
<keyword evidence="2 11" id="KW-0723">Serine/threonine-protein kinase</keyword>
<dbReference type="InterPro" id="IPR011042">
    <property type="entry name" value="6-blade_b-propeller_TolB-like"/>
</dbReference>
<dbReference type="PANTHER" id="PTHR43289:SF6">
    <property type="entry name" value="SERINE_THREONINE-PROTEIN KINASE NEKL-3"/>
    <property type="match status" value="1"/>
</dbReference>
<dbReference type="GO" id="GO:0004674">
    <property type="term" value="F:protein serine/threonine kinase activity"/>
    <property type="evidence" value="ECO:0007669"/>
    <property type="project" value="UniProtKB-KW"/>
</dbReference>
<dbReference type="InterPro" id="IPR008271">
    <property type="entry name" value="Ser/Thr_kinase_AS"/>
</dbReference>
<evidence type="ECO:0000256" key="4">
    <source>
        <dbReference type="ARBA" id="ARBA00022741"/>
    </source>
</evidence>
<gene>
    <name evidence="11" type="ORF">UABAM_05773</name>
</gene>
<dbReference type="FunFam" id="1.10.510.10:FF:000021">
    <property type="entry name" value="Serine/threonine protein kinase"/>
    <property type="match status" value="1"/>
</dbReference>
<dbReference type="Pfam" id="PF00069">
    <property type="entry name" value="Pkinase"/>
    <property type="match status" value="2"/>
</dbReference>
<feature type="coiled-coil region" evidence="8">
    <location>
        <begin position="672"/>
        <end position="700"/>
    </location>
</feature>
<evidence type="ECO:0000313" key="12">
    <source>
        <dbReference type="Proteomes" id="UP000326354"/>
    </source>
</evidence>
<evidence type="ECO:0000259" key="10">
    <source>
        <dbReference type="PROSITE" id="PS50011"/>
    </source>
</evidence>
<evidence type="ECO:0000256" key="1">
    <source>
        <dbReference type="ARBA" id="ARBA00012513"/>
    </source>
</evidence>
<evidence type="ECO:0000256" key="5">
    <source>
        <dbReference type="ARBA" id="ARBA00022777"/>
    </source>
</evidence>
<feature type="binding site" evidence="7">
    <location>
        <position position="395"/>
    </location>
    <ligand>
        <name>ATP</name>
        <dbReference type="ChEBI" id="CHEBI:30616"/>
    </ligand>
</feature>
<dbReference type="SUPFAM" id="SSF56112">
    <property type="entry name" value="Protein kinase-like (PK-like)"/>
    <property type="match status" value="2"/>
</dbReference>
<feature type="domain" description="Protein kinase" evidence="10">
    <location>
        <begin position="366"/>
        <end position="622"/>
    </location>
</feature>
<name>A0A5S9F787_UABAM</name>
<feature type="binding site" evidence="7">
    <location>
        <position position="87"/>
    </location>
    <ligand>
        <name>ATP</name>
        <dbReference type="ChEBI" id="CHEBI:30616"/>
    </ligand>
</feature>
<proteinExistence type="predicted"/>
<protein>
    <recommendedName>
        <fullName evidence="1">non-specific serine/threonine protein kinase</fullName>
        <ecNumber evidence="1">2.7.11.1</ecNumber>
    </recommendedName>
</protein>
<dbReference type="RefSeq" id="WP_151971386.1">
    <property type="nucleotide sequence ID" value="NZ_AP019860.1"/>
</dbReference>
<dbReference type="PROSITE" id="PS00108">
    <property type="entry name" value="PROTEIN_KINASE_ST"/>
    <property type="match status" value="2"/>
</dbReference>
<dbReference type="InterPro" id="IPR000719">
    <property type="entry name" value="Prot_kinase_dom"/>
</dbReference>
<keyword evidence="3" id="KW-0808">Transferase</keyword>
<dbReference type="CDD" id="cd14014">
    <property type="entry name" value="STKc_PknB_like"/>
    <property type="match status" value="2"/>
</dbReference>
<keyword evidence="6 7" id="KW-0067">ATP-binding</keyword>
<accession>A0A5S9F787</accession>
<keyword evidence="12" id="KW-1185">Reference proteome</keyword>
<dbReference type="Gene3D" id="1.10.510.10">
    <property type="entry name" value="Transferase(Phosphotransferase) domain 1"/>
    <property type="match status" value="2"/>
</dbReference>
<evidence type="ECO:0000256" key="2">
    <source>
        <dbReference type="ARBA" id="ARBA00022527"/>
    </source>
</evidence>
<dbReference type="InterPro" id="IPR011009">
    <property type="entry name" value="Kinase-like_dom_sf"/>
</dbReference>
<dbReference type="PROSITE" id="PS00107">
    <property type="entry name" value="PROTEIN_KINASE_ATP"/>
    <property type="match status" value="2"/>
</dbReference>
<dbReference type="Gene3D" id="2.120.10.30">
    <property type="entry name" value="TolB, C-terminal domain"/>
    <property type="match status" value="1"/>
</dbReference>
<dbReference type="InterPro" id="IPR017441">
    <property type="entry name" value="Protein_kinase_ATP_BS"/>
</dbReference>
<dbReference type="SUPFAM" id="SSF82171">
    <property type="entry name" value="DPP6 N-terminal domain-like"/>
    <property type="match status" value="1"/>
</dbReference>
<evidence type="ECO:0000256" key="8">
    <source>
        <dbReference type="SAM" id="Coils"/>
    </source>
</evidence>
<dbReference type="PROSITE" id="PS50011">
    <property type="entry name" value="PROTEIN_KINASE_DOM"/>
    <property type="match status" value="2"/>
</dbReference>
<dbReference type="SMART" id="SM00220">
    <property type="entry name" value="S_TKc"/>
    <property type="match status" value="2"/>
</dbReference>
<dbReference type="Gene3D" id="2.130.10.10">
    <property type="entry name" value="YVTN repeat-like/Quinoprotein amine dehydrogenase"/>
    <property type="match status" value="1"/>
</dbReference>
<keyword evidence="5 11" id="KW-0418">Kinase</keyword>
<dbReference type="PANTHER" id="PTHR43289">
    <property type="entry name" value="MITOGEN-ACTIVATED PROTEIN KINASE KINASE KINASE 20-RELATED"/>
    <property type="match status" value="1"/>
</dbReference>
<keyword evidence="8" id="KW-0175">Coiled coil</keyword>
<organism evidence="11 12">
    <name type="scientific">Uabimicrobium amorphum</name>
    <dbReference type="NCBI Taxonomy" id="2596890"/>
    <lineage>
        <taxon>Bacteria</taxon>
        <taxon>Pseudomonadati</taxon>
        <taxon>Planctomycetota</taxon>
        <taxon>Candidatus Uabimicrobiia</taxon>
        <taxon>Candidatus Uabimicrobiales</taxon>
        <taxon>Candidatus Uabimicrobiaceae</taxon>
        <taxon>Candidatus Uabimicrobium</taxon>
    </lineage>
</organism>
<evidence type="ECO:0000256" key="7">
    <source>
        <dbReference type="PROSITE-ProRule" id="PRU10141"/>
    </source>
</evidence>
<dbReference type="Gene3D" id="3.30.200.20">
    <property type="entry name" value="Phosphorylase Kinase, domain 1"/>
    <property type="match status" value="2"/>
</dbReference>
<evidence type="ECO:0000256" key="3">
    <source>
        <dbReference type="ARBA" id="ARBA00022679"/>
    </source>
</evidence>
<keyword evidence="4 7" id="KW-0547">Nucleotide-binding</keyword>
<feature type="domain" description="Protein kinase" evidence="10">
    <location>
        <begin position="58"/>
        <end position="338"/>
    </location>
</feature>
<dbReference type="EC" id="2.7.11.1" evidence="1"/>
<dbReference type="EMBL" id="AP019860">
    <property type="protein sequence ID" value="BBM87364.1"/>
    <property type="molecule type" value="Genomic_DNA"/>
</dbReference>
<dbReference type="InterPro" id="IPR015943">
    <property type="entry name" value="WD40/YVTN_repeat-like_dom_sf"/>
</dbReference>
<reference evidence="11 12" key="1">
    <citation type="submission" date="2019-08" db="EMBL/GenBank/DDBJ databases">
        <title>Complete genome sequence of Candidatus Uab amorphum.</title>
        <authorList>
            <person name="Shiratori T."/>
            <person name="Suzuki S."/>
            <person name="Kakizawa Y."/>
            <person name="Ishida K."/>
        </authorList>
    </citation>
    <scope>NUCLEOTIDE SEQUENCE [LARGE SCALE GENOMIC DNA]</scope>
    <source>
        <strain evidence="11 12">SRT547</strain>
    </source>
</reference>
<dbReference type="Proteomes" id="UP000326354">
    <property type="component" value="Chromosome"/>
</dbReference>
<feature type="region of interest" description="Disordered" evidence="9">
    <location>
        <begin position="1"/>
        <end position="20"/>
    </location>
</feature>
<dbReference type="GO" id="GO:0005524">
    <property type="term" value="F:ATP binding"/>
    <property type="evidence" value="ECO:0007669"/>
    <property type="project" value="UniProtKB-UniRule"/>
</dbReference>
<sequence length="1431" mass="164333">MANPNRRNPLQISEPSTENSTEYINTSFTNTTDEVSQPCTTKKISPQIIKDGLYFGPYKIVTEVGRGGMGEVYKAIDTRLHRTIALKLMREKANNVKEIRRFMREAKSLAKLQHENIVMIHDVGNEKGYYFLAMEFVDGVSLAQFLKKSQMSIQRAIVTMIKIGQAVTYAHSCGVIHRDLKPSNVMLSQEQNLKVTDFGLAKFVSDDTKISQTGAVLGTPHYMSPEQALGRNRKVNEQSDVYSLGVMLYEMLTGQRPFHHTESMSLVHQIIHEDPIVPTQLKQNIPETLEAICLKALHKKQQFRYPSVKAFVGDLLRFQQQHHQRHTSSQNIHLQPAMDDKKPLGVDNFMRPSSQSLTPSTMFAHYEILEQLGEGGMGAVYLAQDTKLQRMCALKIIRNVGSTKDVKRFISEAQSVAKLQHPNIIKIYEIGEFPQHFFTMEYVEGNSLRKVLEGNTNVNEALLNIFHDICSGVAYAHENGIIHRDLKPDNIIIGKDNIPIILDFGLAKNTNCQDNLTQSGSILGTPKYMAPEAIQGKANHKKSDVYSLGVILYEMLTGRVPFDGASVVEIMYQISTVEPIAPSLLRKSVKRDSALELICMKSLAKSPRKRFPSVAFMRDEIQRIQRKQPTHTKPPTLWQRFFISCKKHPKIVTTVTLMLLIPSIFAVMYYNLANEEKKRADQEEKRRKHAKEEKHVVKLESNIESNIIKNPSFFQYIQGLKKEIDGFERPLTPTTTNILSDSYDILRFTVLPVLPQQKKVTFPKSRVKFIHGLVSNNLRYLSLFSDRGTAYIWPLKSLSKIDTNKAYFTIPQCYINQQKDFISPRNSYVAYSKNRQFMLHTLDDKSLVFSKKLQANPIHISFSPTEKFVIFLEPVQGKLFLYDLQQKKLNVLISGVKSQFGFYFSPKDDWLVIFYNRKTIFYNLKEQRKVLEEDLFKSSRVAFFSADGNTIFIFTPVNVVAFDTNTHKLSQVQDGLFDYFSPCRSTNSRYPFHITNSGGSVVLCSITKEKNNYHSSFNYYRKHSDAISKIVANDYRFIISSGQDAKVNVANSQNMEDILSIVDKNYTFDIQFASRTSKLGIVTRDSYKEYQISPYQYLNLNKSSRKRLDSILRKTKISADTWLQHRVIVSKTMVIQPFYLGFIVWKKENGKFTDTLYTNAMQILSHGDMNQVSISKDEQHVVMLMGRKPVIYETKNFKQIPFKPFKNMGVKAIRFVNSSEIIYCIKQQTYLYNITKKSHRLLHTSQEIVKHIVVDKNLVALVTYKNVTILRNGKKIAEHQLLPGVAIRRVAISAQKNYITCGYQDKRLTLLHLKDGKTTKMKTLKLNYKIHNLSFSPNGDYLVIFCSKKIKICDLKTFKLFSTYKGFNGNTGSFSPNWNFACMSLRDGVALFDQSYLFDKQKMKEKLQQFGDLFQDREGYWPIRMAEFIGK</sequence>
<evidence type="ECO:0000313" key="11">
    <source>
        <dbReference type="EMBL" id="BBM87364.1"/>
    </source>
</evidence>